<dbReference type="EMBL" id="CM047900">
    <property type="protein sequence ID" value="KAJ0099022.1"/>
    <property type="molecule type" value="Genomic_DNA"/>
</dbReference>
<name>A0ACC1BJK2_9ROSI</name>
<gene>
    <name evidence="1" type="ORF">Patl1_20605</name>
</gene>
<dbReference type="Proteomes" id="UP001164250">
    <property type="component" value="Chromosome 4"/>
</dbReference>
<protein>
    <submittedName>
        <fullName evidence="1">Uncharacterized protein</fullName>
    </submittedName>
</protein>
<keyword evidence="2" id="KW-1185">Reference proteome</keyword>
<organism evidence="1 2">
    <name type="scientific">Pistacia atlantica</name>
    <dbReference type="NCBI Taxonomy" id="434234"/>
    <lineage>
        <taxon>Eukaryota</taxon>
        <taxon>Viridiplantae</taxon>
        <taxon>Streptophyta</taxon>
        <taxon>Embryophyta</taxon>
        <taxon>Tracheophyta</taxon>
        <taxon>Spermatophyta</taxon>
        <taxon>Magnoliopsida</taxon>
        <taxon>eudicotyledons</taxon>
        <taxon>Gunneridae</taxon>
        <taxon>Pentapetalae</taxon>
        <taxon>rosids</taxon>
        <taxon>malvids</taxon>
        <taxon>Sapindales</taxon>
        <taxon>Anacardiaceae</taxon>
        <taxon>Pistacia</taxon>
    </lineage>
</organism>
<sequence>MGMCWGLRTSFCARRGSRMVVLVTQGPSMEAMTRRSLLLGVGIVMAPMALMMPLVILVHLWGRRGFEVFIINTSNASDAHCIC</sequence>
<evidence type="ECO:0000313" key="1">
    <source>
        <dbReference type="EMBL" id="KAJ0099022.1"/>
    </source>
</evidence>
<evidence type="ECO:0000313" key="2">
    <source>
        <dbReference type="Proteomes" id="UP001164250"/>
    </source>
</evidence>
<reference evidence="2" key="1">
    <citation type="journal article" date="2023" name="G3 (Bethesda)">
        <title>Genome assembly and association tests identify interacting loci associated with vigor, precocity, and sex in interspecific pistachio rootstocks.</title>
        <authorList>
            <person name="Palmer W."/>
            <person name="Jacygrad E."/>
            <person name="Sagayaradj S."/>
            <person name="Cavanaugh K."/>
            <person name="Han R."/>
            <person name="Bertier L."/>
            <person name="Beede B."/>
            <person name="Kafkas S."/>
            <person name="Golino D."/>
            <person name="Preece J."/>
            <person name="Michelmore R."/>
        </authorList>
    </citation>
    <scope>NUCLEOTIDE SEQUENCE [LARGE SCALE GENOMIC DNA]</scope>
</reference>
<comment type="caution">
    <text evidence="1">The sequence shown here is derived from an EMBL/GenBank/DDBJ whole genome shotgun (WGS) entry which is preliminary data.</text>
</comment>
<accession>A0ACC1BJK2</accession>
<proteinExistence type="predicted"/>